<evidence type="ECO:0000256" key="1">
    <source>
        <dbReference type="ARBA" id="ARBA00003732"/>
    </source>
</evidence>
<dbReference type="Gene3D" id="4.10.1110.10">
    <property type="entry name" value="AN1-like Zinc finger"/>
    <property type="match status" value="1"/>
</dbReference>
<evidence type="ECO:0000256" key="5">
    <source>
        <dbReference type="PROSITE-ProRule" id="PRU00449"/>
    </source>
</evidence>
<organism evidence="7">
    <name type="scientific">Tanacetum cinerariifolium</name>
    <name type="common">Dalmatian daisy</name>
    <name type="synonym">Chrysanthemum cinerariifolium</name>
    <dbReference type="NCBI Taxonomy" id="118510"/>
    <lineage>
        <taxon>Eukaryota</taxon>
        <taxon>Viridiplantae</taxon>
        <taxon>Streptophyta</taxon>
        <taxon>Embryophyta</taxon>
        <taxon>Tracheophyta</taxon>
        <taxon>Spermatophyta</taxon>
        <taxon>Magnoliopsida</taxon>
        <taxon>eudicotyledons</taxon>
        <taxon>Gunneridae</taxon>
        <taxon>Pentapetalae</taxon>
        <taxon>asterids</taxon>
        <taxon>campanulids</taxon>
        <taxon>Asterales</taxon>
        <taxon>Asteraceae</taxon>
        <taxon>Asteroideae</taxon>
        <taxon>Anthemideae</taxon>
        <taxon>Anthemidinae</taxon>
        <taxon>Tanacetum</taxon>
    </lineage>
</organism>
<dbReference type="InterPro" id="IPR035896">
    <property type="entry name" value="AN1-like_Znf"/>
</dbReference>
<comment type="function">
    <text evidence="1">May be involved in environmental stress response.</text>
</comment>
<accession>A0A6L2J4B4</accession>
<reference evidence="7" key="1">
    <citation type="journal article" date="2019" name="Sci. Rep.">
        <title>Draft genome of Tanacetum cinerariifolium, the natural source of mosquito coil.</title>
        <authorList>
            <person name="Yamashiro T."/>
            <person name="Shiraishi A."/>
            <person name="Satake H."/>
            <person name="Nakayama K."/>
        </authorList>
    </citation>
    <scope>NUCLEOTIDE SEQUENCE</scope>
</reference>
<evidence type="ECO:0000256" key="3">
    <source>
        <dbReference type="ARBA" id="ARBA00022771"/>
    </source>
</evidence>
<feature type="domain" description="AN1-type" evidence="6">
    <location>
        <begin position="73"/>
        <end position="119"/>
    </location>
</feature>
<dbReference type="AlphaFoldDB" id="A0A6L2J4B4"/>
<sequence length="140" mass="15837">MFLGSLLSHVRSLRFESLREGFPSMWESMGFCLIDASIRGWQGLPSGFTKLGKKMGSNATVAKPDVSEEVIKVKVTNRCFDCNKKMGLMGFKCRCGETLCGMHRYPEEHKCDFDYKKAGRDLISKAKGRVRSSWVGFDYC</sequence>
<evidence type="ECO:0000313" key="7">
    <source>
        <dbReference type="EMBL" id="GEU31858.1"/>
    </source>
</evidence>
<evidence type="ECO:0000256" key="2">
    <source>
        <dbReference type="ARBA" id="ARBA00022723"/>
    </source>
</evidence>
<dbReference type="InterPro" id="IPR000058">
    <property type="entry name" value="Znf_AN1"/>
</dbReference>
<keyword evidence="3 5" id="KW-0863">Zinc-finger</keyword>
<protein>
    <submittedName>
        <fullName evidence="7">Zinc finger A20 and AN1 domain-containing stress-associated protein 1-like</fullName>
    </submittedName>
</protein>
<comment type="caution">
    <text evidence="7">The sequence shown here is derived from an EMBL/GenBank/DDBJ whole genome shotgun (WGS) entry which is preliminary data.</text>
</comment>
<dbReference type="GO" id="GO:0008270">
    <property type="term" value="F:zinc ion binding"/>
    <property type="evidence" value="ECO:0007669"/>
    <property type="project" value="UniProtKB-KW"/>
</dbReference>
<dbReference type="EMBL" id="BKCJ010000293">
    <property type="protein sequence ID" value="GEU31858.1"/>
    <property type="molecule type" value="Genomic_DNA"/>
</dbReference>
<dbReference type="InterPro" id="IPR050652">
    <property type="entry name" value="AN1_A20_ZnFinger"/>
</dbReference>
<name>A0A6L2J4B4_TANCI</name>
<keyword evidence="4" id="KW-0862">Zinc</keyword>
<proteinExistence type="predicted"/>
<dbReference type="SUPFAM" id="SSF118310">
    <property type="entry name" value="AN1-like Zinc finger"/>
    <property type="match status" value="1"/>
</dbReference>
<dbReference type="PANTHER" id="PTHR10634:SF116">
    <property type="entry name" value="ZINC FINGER A20 AND AN1 DOMAIN-CONTAINING STRESS-ASSOCIATED PROTEIN 1"/>
    <property type="match status" value="1"/>
</dbReference>
<dbReference type="PANTHER" id="PTHR10634">
    <property type="entry name" value="AN1-TYPE ZINC FINGER PROTEIN"/>
    <property type="match status" value="1"/>
</dbReference>
<gene>
    <name evidence="7" type="ORF">Tci_003836</name>
</gene>
<dbReference type="GO" id="GO:0043161">
    <property type="term" value="P:proteasome-mediated ubiquitin-dependent protein catabolic process"/>
    <property type="evidence" value="ECO:0007669"/>
    <property type="project" value="TreeGrafter"/>
</dbReference>
<evidence type="ECO:0000259" key="6">
    <source>
        <dbReference type="PROSITE" id="PS51039"/>
    </source>
</evidence>
<keyword evidence="2" id="KW-0479">Metal-binding</keyword>
<dbReference type="Pfam" id="PF01428">
    <property type="entry name" value="zf-AN1"/>
    <property type="match status" value="1"/>
</dbReference>
<dbReference type="SMART" id="SM00154">
    <property type="entry name" value="ZnF_AN1"/>
    <property type="match status" value="1"/>
</dbReference>
<evidence type="ECO:0000256" key="4">
    <source>
        <dbReference type="ARBA" id="ARBA00022833"/>
    </source>
</evidence>
<dbReference type="PROSITE" id="PS51039">
    <property type="entry name" value="ZF_AN1"/>
    <property type="match status" value="1"/>
</dbReference>